<keyword evidence="2" id="KW-1185">Reference proteome</keyword>
<reference evidence="1 2" key="1">
    <citation type="submission" date="2024-06" db="EMBL/GenBank/DDBJ databases">
        <authorList>
            <person name="Pan Q."/>
            <person name="Wen M."/>
            <person name="Jouanno E."/>
            <person name="Zahm M."/>
            <person name="Klopp C."/>
            <person name="Cabau C."/>
            <person name="Louis A."/>
            <person name="Berthelot C."/>
            <person name="Parey E."/>
            <person name="Roest Crollius H."/>
            <person name="Montfort J."/>
            <person name="Robinson-Rechavi M."/>
            <person name="Bouchez O."/>
            <person name="Lampietro C."/>
            <person name="Lopez Roques C."/>
            <person name="Donnadieu C."/>
            <person name="Postlethwait J."/>
            <person name="Bobe J."/>
            <person name="Verreycken H."/>
            <person name="Guiguen Y."/>
        </authorList>
    </citation>
    <scope>NUCLEOTIDE SEQUENCE [LARGE SCALE GENOMIC DNA]</scope>
    <source>
        <strain evidence="1">Up_M1</strain>
        <tissue evidence="1">Testis</tissue>
    </source>
</reference>
<accession>A0ABD0WG57</accession>
<evidence type="ECO:0000313" key="2">
    <source>
        <dbReference type="Proteomes" id="UP001557470"/>
    </source>
</evidence>
<protein>
    <submittedName>
        <fullName evidence="1">Uncharacterized protein</fullName>
    </submittedName>
</protein>
<organism evidence="1 2">
    <name type="scientific">Umbra pygmaea</name>
    <name type="common">Eastern mudminnow</name>
    <dbReference type="NCBI Taxonomy" id="75934"/>
    <lineage>
        <taxon>Eukaryota</taxon>
        <taxon>Metazoa</taxon>
        <taxon>Chordata</taxon>
        <taxon>Craniata</taxon>
        <taxon>Vertebrata</taxon>
        <taxon>Euteleostomi</taxon>
        <taxon>Actinopterygii</taxon>
        <taxon>Neopterygii</taxon>
        <taxon>Teleostei</taxon>
        <taxon>Protacanthopterygii</taxon>
        <taxon>Esociformes</taxon>
        <taxon>Umbridae</taxon>
        <taxon>Umbra</taxon>
    </lineage>
</organism>
<evidence type="ECO:0000313" key="1">
    <source>
        <dbReference type="EMBL" id="KAL0963222.1"/>
    </source>
</evidence>
<comment type="caution">
    <text evidence="1">The sequence shown here is derived from an EMBL/GenBank/DDBJ whole genome shotgun (WGS) entry which is preliminary data.</text>
</comment>
<dbReference type="Proteomes" id="UP001557470">
    <property type="component" value="Unassembled WGS sequence"/>
</dbReference>
<proteinExistence type="predicted"/>
<dbReference type="AlphaFoldDB" id="A0ABD0WG57"/>
<dbReference type="EMBL" id="JAGEUA010000011">
    <property type="protein sequence ID" value="KAL0963222.1"/>
    <property type="molecule type" value="Genomic_DNA"/>
</dbReference>
<name>A0ABD0WG57_UMBPY</name>
<sequence>MLLLHFWEHQVEHSSPCAAAWAGGVIHEPKRFCTRSSYQALVTGCICTWYGNSQVLDLIALHSSTKHVIGSH</sequence>
<gene>
    <name evidence="1" type="ORF">UPYG_G00351340</name>
</gene>